<sequence>MADGNGKINTSIIMKNKEKSKMGFNFIYEQLQVEHSALSENKEFWIQKGNSQKYTCTLCNISIQISSNINVVKTALVKHIEGKYHRKRLDMHMSKINTGGKDGEQEKINKPKIIDKHTLSRTFEYIDVTQKLDCFKKAYDKLEKSNPVTEYSKKYIKEGEGIHYYCELCNVSIFNSSNPNKLKYNIWVHTNSEDHREKLPNFPEIQNDFDRIIKNLFKTVPNNLRDDLKYFELGPVFRYIKCTLCQTAVSVNRHRFKNHIIGPDHLENKKIISKGGEALKDKPMSERTRKAFMNLVVKIEYDFRKDIQYIQIGKIPGYVVCILCSYVVQPTKFYVQNHFKAQIHVKNRANNLALKTTMKVSLKDLMSTLPDDLKDYNKFEENVCGLTCLRCNESLPATSYDLYSHIIKERHRYS</sequence>
<dbReference type="EMBL" id="GEBQ01020866">
    <property type="protein sequence ID" value="JAT19111.1"/>
    <property type="molecule type" value="Transcribed_RNA"/>
</dbReference>
<protein>
    <submittedName>
        <fullName evidence="1">Uncharacterized protein</fullName>
    </submittedName>
</protein>
<accession>A0A1B6L649</accession>
<reference evidence="1" key="1">
    <citation type="submission" date="2015-11" db="EMBL/GenBank/DDBJ databases">
        <title>De novo transcriptome assembly of four potential Pierce s Disease insect vectors from Arizona vineyards.</title>
        <authorList>
            <person name="Tassone E.E."/>
        </authorList>
    </citation>
    <scope>NUCLEOTIDE SEQUENCE</scope>
</reference>
<evidence type="ECO:0000313" key="1">
    <source>
        <dbReference type="EMBL" id="JAT19111.1"/>
    </source>
</evidence>
<dbReference type="AlphaFoldDB" id="A0A1B6L649"/>
<organism evidence="1">
    <name type="scientific">Graphocephala atropunctata</name>
    <dbReference type="NCBI Taxonomy" id="36148"/>
    <lineage>
        <taxon>Eukaryota</taxon>
        <taxon>Metazoa</taxon>
        <taxon>Ecdysozoa</taxon>
        <taxon>Arthropoda</taxon>
        <taxon>Hexapoda</taxon>
        <taxon>Insecta</taxon>
        <taxon>Pterygota</taxon>
        <taxon>Neoptera</taxon>
        <taxon>Paraneoptera</taxon>
        <taxon>Hemiptera</taxon>
        <taxon>Auchenorrhyncha</taxon>
        <taxon>Membracoidea</taxon>
        <taxon>Cicadellidae</taxon>
        <taxon>Cicadellinae</taxon>
        <taxon>Cicadellini</taxon>
        <taxon>Graphocephala</taxon>
    </lineage>
</organism>
<gene>
    <name evidence="1" type="ORF">g.8771</name>
</gene>
<name>A0A1B6L649_9HEMI</name>
<proteinExistence type="predicted"/>